<dbReference type="InterPro" id="IPR000620">
    <property type="entry name" value="EamA_dom"/>
</dbReference>
<feature type="domain" description="EamA" evidence="7">
    <location>
        <begin position="12"/>
        <end position="142"/>
    </location>
</feature>
<evidence type="ECO:0000313" key="9">
    <source>
        <dbReference type="Proteomes" id="UP000672097"/>
    </source>
</evidence>
<proteinExistence type="inferred from homology"/>
<comment type="caution">
    <text evidence="8">The sequence shown here is derived from an EMBL/GenBank/DDBJ whole genome shotgun (WGS) entry which is preliminary data.</text>
</comment>
<evidence type="ECO:0000256" key="3">
    <source>
        <dbReference type="ARBA" id="ARBA00022692"/>
    </source>
</evidence>
<name>A0ABS5E241_9BURK</name>
<dbReference type="RefSeq" id="WP_210811030.1">
    <property type="nucleotide sequence ID" value="NZ_JAGQDG010000008.1"/>
</dbReference>
<evidence type="ECO:0000259" key="7">
    <source>
        <dbReference type="Pfam" id="PF00892"/>
    </source>
</evidence>
<evidence type="ECO:0000256" key="5">
    <source>
        <dbReference type="ARBA" id="ARBA00023136"/>
    </source>
</evidence>
<comment type="subcellular location">
    <subcellularLocation>
        <location evidence="1">Membrane</location>
        <topology evidence="1">Multi-pass membrane protein</topology>
    </subcellularLocation>
</comment>
<protein>
    <submittedName>
        <fullName evidence="8">DMT family transporter</fullName>
    </submittedName>
</protein>
<keyword evidence="4 6" id="KW-1133">Transmembrane helix</keyword>
<gene>
    <name evidence="8" type="ORF">KAK11_19295</name>
</gene>
<feature type="transmembrane region" description="Helical" evidence="6">
    <location>
        <begin position="132"/>
        <end position="150"/>
    </location>
</feature>
<sequence length="306" mass="31938">MKDGHPTEHQARGLWLGTLGVLIFALTLPMTRLAVGPVEAPQLPPLFVTAGRAAGAGLLSLAYLWLTHARRPQPSEWPLFGISALGTVLGFPLFLALALREVPSMHAAVVTGILPLGTAAVAAWALGQRASLGFWACAVLGCGLVMAFALHEGGGQMVQADGWLLLAILSASIGYVAGAKLSATWPAEHVICWVLVLSLPLTLPAALWTWPTAPASAAAWGGFAYVTVFSMWLGFFAWYRGLALGGTLRVSQVQLIQPFAALLLAVPVLGEPLQASTVAFSLAIIGVVLVGKRMPVGAPSAARKDS</sequence>
<dbReference type="EMBL" id="JAGQDG010000008">
    <property type="protein sequence ID" value="MBQ0937480.1"/>
    <property type="molecule type" value="Genomic_DNA"/>
</dbReference>
<dbReference type="Pfam" id="PF00892">
    <property type="entry name" value="EamA"/>
    <property type="match status" value="2"/>
</dbReference>
<dbReference type="PANTHER" id="PTHR32322">
    <property type="entry name" value="INNER MEMBRANE TRANSPORTER"/>
    <property type="match status" value="1"/>
</dbReference>
<dbReference type="InterPro" id="IPR050638">
    <property type="entry name" value="AA-Vitamin_Transporters"/>
</dbReference>
<organism evidence="8 9">
    <name type="scientific">Ideonella paludis</name>
    <dbReference type="NCBI Taxonomy" id="1233411"/>
    <lineage>
        <taxon>Bacteria</taxon>
        <taxon>Pseudomonadati</taxon>
        <taxon>Pseudomonadota</taxon>
        <taxon>Betaproteobacteria</taxon>
        <taxon>Burkholderiales</taxon>
        <taxon>Sphaerotilaceae</taxon>
        <taxon>Ideonella</taxon>
    </lineage>
</organism>
<evidence type="ECO:0000313" key="8">
    <source>
        <dbReference type="EMBL" id="MBQ0937480.1"/>
    </source>
</evidence>
<feature type="transmembrane region" description="Helical" evidence="6">
    <location>
        <begin position="12"/>
        <end position="34"/>
    </location>
</feature>
<keyword evidence="3 6" id="KW-0812">Transmembrane</keyword>
<feature type="transmembrane region" description="Helical" evidence="6">
    <location>
        <begin position="190"/>
        <end position="211"/>
    </location>
</feature>
<keyword evidence="5 6" id="KW-0472">Membrane</keyword>
<feature type="transmembrane region" description="Helical" evidence="6">
    <location>
        <begin position="105"/>
        <end position="125"/>
    </location>
</feature>
<evidence type="ECO:0000256" key="1">
    <source>
        <dbReference type="ARBA" id="ARBA00004141"/>
    </source>
</evidence>
<feature type="transmembrane region" description="Helical" evidence="6">
    <location>
        <begin position="217"/>
        <end position="238"/>
    </location>
</feature>
<evidence type="ECO:0000256" key="2">
    <source>
        <dbReference type="ARBA" id="ARBA00007362"/>
    </source>
</evidence>
<keyword evidence="9" id="KW-1185">Reference proteome</keyword>
<reference evidence="8 9" key="1">
    <citation type="submission" date="2021-04" db="EMBL/GenBank/DDBJ databases">
        <title>The genome sequence of type strain Ideonella paludis KCTC 32238.</title>
        <authorList>
            <person name="Liu Y."/>
        </authorList>
    </citation>
    <scope>NUCLEOTIDE SEQUENCE [LARGE SCALE GENOMIC DNA]</scope>
    <source>
        <strain evidence="8 9">KCTC 32238</strain>
    </source>
</reference>
<accession>A0ABS5E241</accession>
<comment type="similarity">
    <text evidence="2">Belongs to the EamA transporter family.</text>
</comment>
<evidence type="ECO:0000256" key="6">
    <source>
        <dbReference type="SAM" id="Phobius"/>
    </source>
</evidence>
<dbReference type="Proteomes" id="UP000672097">
    <property type="component" value="Unassembled WGS sequence"/>
</dbReference>
<dbReference type="SUPFAM" id="SSF103481">
    <property type="entry name" value="Multidrug resistance efflux transporter EmrE"/>
    <property type="match status" value="2"/>
</dbReference>
<feature type="transmembrane region" description="Helical" evidence="6">
    <location>
        <begin position="162"/>
        <end position="178"/>
    </location>
</feature>
<feature type="domain" description="EamA" evidence="7">
    <location>
        <begin position="162"/>
        <end position="290"/>
    </location>
</feature>
<dbReference type="InterPro" id="IPR037185">
    <property type="entry name" value="EmrE-like"/>
</dbReference>
<feature type="transmembrane region" description="Helical" evidence="6">
    <location>
        <begin position="46"/>
        <end position="66"/>
    </location>
</feature>
<evidence type="ECO:0000256" key="4">
    <source>
        <dbReference type="ARBA" id="ARBA00022989"/>
    </source>
</evidence>
<feature type="transmembrane region" description="Helical" evidence="6">
    <location>
        <begin position="78"/>
        <end position="99"/>
    </location>
</feature>
<dbReference type="PANTHER" id="PTHR32322:SF2">
    <property type="entry name" value="EAMA DOMAIN-CONTAINING PROTEIN"/>
    <property type="match status" value="1"/>
</dbReference>